<dbReference type="EMBL" id="JFHD01000001">
    <property type="protein sequence ID" value="KDR33757.1"/>
    <property type="molecule type" value="Genomic_DNA"/>
</dbReference>
<evidence type="ECO:0000259" key="2">
    <source>
        <dbReference type="Pfam" id="PF01757"/>
    </source>
</evidence>
<gene>
    <name evidence="4" type="ORF">BG60_00930</name>
</gene>
<keyword evidence="5" id="KW-1185">Reference proteome</keyword>
<feature type="transmembrane region" description="Helical" evidence="1">
    <location>
        <begin position="53"/>
        <end position="73"/>
    </location>
</feature>
<dbReference type="Pfam" id="PF01757">
    <property type="entry name" value="Acyl_transf_3"/>
    <property type="match status" value="1"/>
</dbReference>
<feature type="transmembrane region" description="Helical" evidence="1">
    <location>
        <begin position="368"/>
        <end position="389"/>
    </location>
</feature>
<evidence type="ECO:0000256" key="1">
    <source>
        <dbReference type="SAM" id="Phobius"/>
    </source>
</evidence>
<dbReference type="InterPro" id="IPR050879">
    <property type="entry name" value="Acyltransferase_3"/>
</dbReference>
<name>A0A656QUF1_9BURK</name>
<dbReference type="InterPro" id="IPR002656">
    <property type="entry name" value="Acyl_transf_3_dom"/>
</dbReference>
<feature type="transmembrane region" description="Helical" evidence="1">
    <location>
        <begin position="187"/>
        <end position="204"/>
    </location>
</feature>
<feature type="transmembrane region" description="Helical" evidence="1">
    <location>
        <begin position="210"/>
        <end position="232"/>
    </location>
</feature>
<keyword evidence="4" id="KW-0012">Acyltransferase</keyword>
<feature type="transmembrane region" description="Helical" evidence="1">
    <location>
        <begin position="266"/>
        <end position="285"/>
    </location>
</feature>
<feature type="transmembrane region" description="Helical" evidence="1">
    <location>
        <begin position="163"/>
        <end position="180"/>
    </location>
</feature>
<protein>
    <submittedName>
        <fullName evidence="4">Lipopolysaccharide modification acyltransferase</fullName>
    </submittedName>
</protein>
<keyword evidence="1" id="KW-0472">Membrane</keyword>
<accession>A0A656QUF1</accession>
<keyword evidence="1" id="KW-1133">Transmembrane helix</keyword>
<keyword evidence="1" id="KW-0812">Transmembrane</keyword>
<sequence>MAMSIASRWRVRGKKEVLGGSAMNFRNDINGLRAFAVLAVVLFHFDVPGFKGGFLGVDVFFVISGYLMTSIIFRRLSKDSFSVLEFYGDRARRIIPALAFLCFALGVFGWLIFLPSEFRAFGKAAGSSLGFFSNIVYWREAGYFDTRSHLKWLLHTWSLSVEWQFYLLYPLGILLVRKLFGRRGTKIALVGAALVSFAACVYLSDPTKWPTAAFFLLPTRAWEMIAGGLVYLFPLTAGRPVRRTLECIGLAMIAYGAVMFNENNEWPGYLALVPVLGTAFVILAARRHSIFTGNPLAQFIGKISYSVYLWHWPFVVALTYFDREGSLRWRAAAIAGGFVMGYLSYALVESKTRKPPARDEARAFPRFITLRPILAFTLLLAIGGGSIYASQGVPNRFDRSVFIADSETYDTNPHRTKCHMMIDPCDVANKQKESRVVVLGDSHAEAIAEAVVDAVPNGKPDDVLLITIEGCPTIYGIRRGNGDCFDQDRKYIDILSRDQSAKTPVIIANHWSQYWSGPTMDDFAFVNPEQPAQTSTPFTTELYREHLLSTVCRISKIRPVYLVEPIPEFDFNVPLTLAREKMRDPKAPDLSITMSDYVQRNGALLQAMHQAHDQCGIHLLDPRPFLCPDGKCMGSHDGRPLYSDFHHMSEYGNRFLVPMFRRVFEQG</sequence>
<organism evidence="4 5">
    <name type="scientific">Caballeronia zhejiangensis</name>
    <dbReference type="NCBI Taxonomy" id="871203"/>
    <lineage>
        <taxon>Bacteria</taxon>
        <taxon>Pseudomonadati</taxon>
        <taxon>Pseudomonadota</taxon>
        <taxon>Betaproteobacteria</taxon>
        <taxon>Burkholderiales</taxon>
        <taxon>Burkholderiaceae</taxon>
        <taxon>Caballeronia</taxon>
    </lineage>
</organism>
<feature type="domain" description="SGNH" evidence="3">
    <location>
        <begin position="423"/>
        <end position="661"/>
    </location>
</feature>
<dbReference type="Pfam" id="PF19040">
    <property type="entry name" value="SGNH"/>
    <property type="match status" value="1"/>
</dbReference>
<proteinExistence type="predicted"/>
<dbReference type="InterPro" id="IPR043968">
    <property type="entry name" value="SGNH"/>
</dbReference>
<feature type="transmembrane region" description="Helical" evidence="1">
    <location>
        <begin position="31"/>
        <end position="47"/>
    </location>
</feature>
<dbReference type="PANTHER" id="PTHR23028">
    <property type="entry name" value="ACETYLTRANSFERASE"/>
    <property type="match status" value="1"/>
</dbReference>
<evidence type="ECO:0000313" key="4">
    <source>
        <dbReference type="EMBL" id="KDR33757.1"/>
    </source>
</evidence>
<dbReference type="GO" id="GO:0009103">
    <property type="term" value="P:lipopolysaccharide biosynthetic process"/>
    <property type="evidence" value="ECO:0007669"/>
    <property type="project" value="TreeGrafter"/>
</dbReference>
<dbReference type="AlphaFoldDB" id="A0A656QUF1"/>
<feature type="domain" description="Acyltransferase 3" evidence="2">
    <location>
        <begin position="27"/>
        <end position="347"/>
    </location>
</feature>
<feature type="transmembrane region" description="Helical" evidence="1">
    <location>
        <begin position="327"/>
        <end position="348"/>
    </location>
</feature>
<feature type="transmembrane region" description="Helical" evidence="1">
    <location>
        <begin position="94"/>
        <end position="113"/>
    </location>
</feature>
<dbReference type="PANTHER" id="PTHR23028:SF53">
    <property type="entry name" value="ACYL_TRANSF_3 DOMAIN-CONTAINING PROTEIN"/>
    <property type="match status" value="1"/>
</dbReference>
<dbReference type="Proteomes" id="UP000027451">
    <property type="component" value="Unassembled WGS sequence"/>
</dbReference>
<dbReference type="GO" id="GO:0016747">
    <property type="term" value="F:acyltransferase activity, transferring groups other than amino-acyl groups"/>
    <property type="evidence" value="ECO:0007669"/>
    <property type="project" value="InterPro"/>
</dbReference>
<reference evidence="4 5" key="1">
    <citation type="submission" date="2014-03" db="EMBL/GenBank/DDBJ databases">
        <title>Draft Genome Sequences of Four Burkholderia Strains.</title>
        <authorList>
            <person name="Liu X.Y."/>
            <person name="Li C.X."/>
            <person name="Xu J.H."/>
        </authorList>
    </citation>
    <scope>NUCLEOTIDE SEQUENCE [LARGE SCALE GENOMIC DNA]</scope>
    <source>
        <strain evidence="4 5">OP-1</strain>
    </source>
</reference>
<comment type="caution">
    <text evidence="4">The sequence shown here is derived from an EMBL/GenBank/DDBJ whole genome shotgun (WGS) entry which is preliminary data.</text>
</comment>
<keyword evidence="4" id="KW-0808">Transferase</keyword>
<feature type="transmembrane region" description="Helical" evidence="1">
    <location>
        <begin position="244"/>
        <end position="260"/>
    </location>
</feature>
<evidence type="ECO:0000259" key="3">
    <source>
        <dbReference type="Pfam" id="PF19040"/>
    </source>
</evidence>
<dbReference type="GO" id="GO:0016020">
    <property type="term" value="C:membrane"/>
    <property type="evidence" value="ECO:0007669"/>
    <property type="project" value="TreeGrafter"/>
</dbReference>
<evidence type="ECO:0000313" key="5">
    <source>
        <dbReference type="Proteomes" id="UP000027451"/>
    </source>
</evidence>